<dbReference type="NCBIfam" id="NF003952">
    <property type="entry name" value="PRK05450.1-5"/>
    <property type="match status" value="1"/>
</dbReference>
<dbReference type="PANTHER" id="PTHR42866:SF2">
    <property type="entry name" value="3-DEOXY-MANNO-OCTULOSONATE CYTIDYLYLTRANSFERASE, MITOCHONDRIAL"/>
    <property type="match status" value="1"/>
</dbReference>
<accession>A0A8J6YMC0</accession>
<dbReference type="Pfam" id="PF02348">
    <property type="entry name" value="CTP_transf_3"/>
    <property type="match status" value="1"/>
</dbReference>
<dbReference type="CDD" id="cd02517">
    <property type="entry name" value="CMP-KDO-Synthetase"/>
    <property type="match status" value="1"/>
</dbReference>
<dbReference type="InterPro" id="IPR003329">
    <property type="entry name" value="Cytidylyl_trans"/>
</dbReference>
<comment type="caution">
    <text evidence="4">The sequence shown here is derived from an EMBL/GenBank/DDBJ whole genome shotgun (WGS) entry which is preliminary data.</text>
</comment>
<dbReference type="InterPro" id="IPR004528">
    <property type="entry name" value="KdsB"/>
</dbReference>
<evidence type="ECO:0000256" key="3">
    <source>
        <dbReference type="ARBA" id="ARBA00022985"/>
    </source>
</evidence>
<dbReference type="EC" id="2.7.7.38" evidence="4"/>
<keyword evidence="5" id="KW-1185">Reference proteome</keyword>
<dbReference type="EMBL" id="JACZHT010000004">
    <property type="protein sequence ID" value="MBE1237318.1"/>
    <property type="molecule type" value="Genomic_DNA"/>
</dbReference>
<organism evidence="4 5">
    <name type="scientific">Phaeovibrio sulfidiphilus</name>
    <dbReference type="NCBI Taxonomy" id="1220600"/>
    <lineage>
        <taxon>Bacteria</taxon>
        <taxon>Pseudomonadati</taxon>
        <taxon>Pseudomonadota</taxon>
        <taxon>Alphaproteobacteria</taxon>
        <taxon>Rhodospirillales</taxon>
        <taxon>Rhodospirillaceae</taxon>
        <taxon>Phaeovibrio</taxon>
    </lineage>
</organism>
<dbReference type="InterPro" id="IPR029044">
    <property type="entry name" value="Nucleotide-diphossugar_trans"/>
</dbReference>
<keyword evidence="1 4" id="KW-0808">Transferase</keyword>
<reference evidence="4" key="1">
    <citation type="submission" date="2020-10" db="EMBL/GenBank/DDBJ databases">
        <title>Genome sequence of the unusual species of purple photosynthetic bacteria, Phaeovibrio sulfidiphilus DSM 23193, type strain.</title>
        <authorList>
            <person name="Kyndt J.A."/>
            <person name="Meyer T.E."/>
        </authorList>
    </citation>
    <scope>NUCLEOTIDE SEQUENCE</scope>
    <source>
        <strain evidence="4">DSM 23193</strain>
    </source>
</reference>
<evidence type="ECO:0000313" key="4">
    <source>
        <dbReference type="EMBL" id="MBE1237318.1"/>
    </source>
</evidence>
<protein>
    <submittedName>
        <fullName evidence="4">3-deoxy-manno-octulosonate cytidylyltransferase</fullName>
        <ecNumber evidence="4">2.7.7.38</ecNumber>
    </submittedName>
</protein>
<dbReference type="SUPFAM" id="SSF53448">
    <property type="entry name" value="Nucleotide-diphospho-sugar transferases"/>
    <property type="match status" value="1"/>
</dbReference>
<evidence type="ECO:0000256" key="1">
    <source>
        <dbReference type="ARBA" id="ARBA00022679"/>
    </source>
</evidence>
<gene>
    <name evidence="4" type="ORF">IHV25_06620</name>
</gene>
<dbReference type="GO" id="GO:0005829">
    <property type="term" value="C:cytosol"/>
    <property type="evidence" value="ECO:0007669"/>
    <property type="project" value="TreeGrafter"/>
</dbReference>
<evidence type="ECO:0000256" key="2">
    <source>
        <dbReference type="ARBA" id="ARBA00022695"/>
    </source>
</evidence>
<sequence length="248" mass="26908">MSSPSPVVIIPARLKATRLPNKPLALIAGEPMIVQVWRRAMEANVGPVFVAAGDQEIVTAIEKAGGNAVLTDPDLPSGSDRVWQALGKIDPGHSRFDVVMNVQGDVPTLDPAILSRTYQGLLDAPHMDISTPVCAITDPSEETNPNVVKAAVGFRPGETSAPALYFSRTPVPSGEGPHYHHIGVYVWKREALESFVRWPTSVLERRENLEQLRAMEHGLRIQAVLVNTAPLGVDTADDLARARQMMES</sequence>
<evidence type="ECO:0000313" key="5">
    <source>
        <dbReference type="Proteomes" id="UP000631034"/>
    </source>
</evidence>
<dbReference type="Gene3D" id="3.90.550.10">
    <property type="entry name" value="Spore Coat Polysaccharide Biosynthesis Protein SpsA, Chain A"/>
    <property type="match status" value="1"/>
</dbReference>
<dbReference type="NCBIfam" id="NF003948">
    <property type="entry name" value="PRK05450.1-1"/>
    <property type="match status" value="1"/>
</dbReference>
<dbReference type="GO" id="GO:0008690">
    <property type="term" value="F:3-deoxy-manno-octulosonate cytidylyltransferase activity"/>
    <property type="evidence" value="ECO:0007669"/>
    <property type="project" value="UniProtKB-EC"/>
</dbReference>
<dbReference type="GO" id="GO:0009103">
    <property type="term" value="P:lipopolysaccharide biosynthetic process"/>
    <property type="evidence" value="ECO:0007669"/>
    <property type="project" value="UniProtKB-KW"/>
</dbReference>
<dbReference type="PANTHER" id="PTHR42866">
    <property type="entry name" value="3-DEOXY-MANNO-OCTULOSONATE CYTIDYLYLTRANSFERASE"/>
    <property type="match status" value="1"/>
</dbReference>
<keyword evidence="3" id="KW-0448">Lipopolysaccharide biosynthesis</keyword>
<name>A0A8J6YMC0_9PROT</name>
<dbReference type="Proteomes" id="UP000631034">
    <property type="component" value="Unassembled WGS sequence"/>
</dbReference>
<proteinExistence type="predicted"/>
<keyword evidence="2 4" id="KW-0548">Nucleotidyltransferase</keyword>
<dbReference type="RefSeq" id="WP_192534330.1">
    <property type="nucleotide sequence ID" value="NZ_JACZHT010000004.1"/>
</dbReference>
<dbReference type="AlphaFoldDB" id="A0A8J6YMC0"/>